<evidence type="ECO:0000313" key="3">
    <source>
        <dbReference type="Proteomes" id="UP000092444"/>
    </source>
</evidence>
<evidence type="ECO:0000313" key="2">
    <source>
        <dbReference type="EnsemblMetazoa" id="GMOY014156.P1312"/>
    </source>
</evidence>
<feature type="compositionally biased region" description="Polar residues" evidence="1">
    <location>
        <begin position="1"/>
        <end position="13"/>
    </location>
</feature>
<protein>
    <submittedName>
        <fullName evidence="2">Uncharacterized protein</fullName>
    </submittedName>
</protein>
<organism evidence="2 3">
    <name type="scientific">Glossina morsitans morsitans</name>
    <name type="common">Savannah tsetse fly</name>
    <dbReference type="NCBI Taxonomy" id="37546"/>
    <lineage>
        <taxon>Eukaryota</taxon>
        <taxon>Metazoa</taxon>
        <taxon>Ecdysozoa</taxon>
        <taxon>Arthropoda</taxon>
        <taxon>Hexapoda</taxon>
        <taxon>Insecta</taxon>
        <taxon>Pterygota</taxon>
        <taxon>Neoptera</taxon>
        <taxon>Endopterygota</taxon>
        <taxon>Diptera</taxon>
        <taxon>Brachycera</taxon>
        <taxon>Muscomorpha</taxon>
        <taxon>Hippoboscoidea</taxon>
        <taxon>Glossinidae</taxon>
        <taxon>Glossina</taxon>
    </lineage>
</organism>
<reference evidence="2" key="1">
    <citation type="submission" date="2025-05" db="UniProtKB">
        <authorList>
            <consortium name="EnsemblMetazoa"/>
        </authorList>
    </citation>
    <scope>IDENTIFICATION</scope>
    <source>
        <strain evidence="2">Yale</strain>
    </source>
</reference>
<keyword evidence="3" id="KW-1185">Reference proteome</keyword>
<dbReference type="Proteomes" id="UP000092444">
    <property type="component" value="Unassembled WGS sequence"/>
</dbReference>
<evidence type="ECO:0000256" key="1">
    <source>
        <dbReference type="SAM" id="MobiDB-lite"/>
    </source>
</evidence>
<name>A0ABK9NG76_GLOMM</name>
<proteinExistence type="predicted"/>
<dbReference type="EMBL" id="CCAG010007829">
    <property type="status" value="NOT_ANNOTATED_CDS"/>
    <property type="molecule type" value="Genomic_DNA"/>
</dbReference>
<feature type="region of interest" description="Disordered" evidence="1">
    <location>
        <begin position="1"/>
        <end position="23"/>
    </location>
</feature>
<sequence>MLNREGSTNNIPATAQPKMPAPNSKHLVVTNKFRFKSGSKRHFINFKFRFTEFSAKLKNYKIKKKMLIQLTLYGRIHALFH</sequence>
<accession>A0ABK9NG76</accession>
<dbReference type="EnsemblMetazoa" id="GMOY014156.R1312">
    <property type="protein sequence ID" value="GMOY014156.P1312"/>
    <property type="gene ID" value="GMOY014156"/>
</dbReference>